<gene>
    <name evidence="1" type="ORF">C7H61_10485</name>
</gene>
<reference evidence="1 2" key="1">
    <citation type="submission" date="2018-03" db="EMBL/GenBank/DDBJ databases">
        <title>Mesoflavibacter sp. HG37 and Mesoflavibacter sp. HG96 sp.nov., two marine bacteria isolated from seawater of Western Pacific Ocean.</title>
        <authorList>
            <person name="Cheng H."/>
            <person name="Wu Y.-H."/>
            <person name="Guo L.-L."/>
            <person name="Xu X.-W."/>
        </authorList>
    </citation>
    <scope>NUCLEOTIDE SEQUENCE [LARGE SCALE GENOMIC DNA]</scope>
    <source>
        <strain evidence="1 2">KCTC 42117</strain>
    </source>
</reference>
<evidence type="ECO:0000313" key="1">
    <source>
        <dbReference type="EMBL" id="PSG89370.1"/>
    </source>
</evidence>
<dbReference type="SUPFAM" id="SSF55961">
    <property type="entry name" value="Bet v1-like"/>
    <property type="match status" value="1"/>
</dbReference>
<dbReference type="InterPro" id="IPR023393">
    <property type="entry name" value="START-like_dom_sf"/>
</dbReference>
<dbReference type="OrthoDB" id="411301at2"/>
<name>A0A2T1NB66_9FLAO</name>
<protein>
    <submittedName>
        <fullName evidence="1">SRPBCC family protein</fullName>
    </submittedName>
</protein>
<dbReference type="Proteomes" id="UP000238430">
    <property type="component" value="Unassembled WGS sequence"/>
</dbReference>
<sequence length="152" mass="17997">MLSYTSEILINKPITTCFTEIVNLDSMKHWQEGLISFAHISGTPRKIGSTIQLNYQFGKRKMELTESVTHRKDNHSIHFNFDTKMMHNVQQNFFEIIDDDTTKWISHNQFLPRNFTSRIMLFLMPKAFKKQSKKYLINFKNYVENGTSIIKK</sequence>
<comment type="caution">
    <text evidence="1">The sequence shown here is derived from an EMBL/GenBank/DDBJ whole genome shotgun (WGS) entry which is preliminary data.</text>
</comment>
<dbReference type="RefSeq" id="WP_106679586.1">
    <property type="nucleotide sequence ID" value="NZ_JACHWV010000003.1"/>
</dbReference>
<accession>A0A2T1NB66</accession>
<organism evidence="1 2">
    <name type="scientific">Mesoflavibacter zeaxanthinifaciens subsp. sabulilitoris</name>
    <dbReference type="NCBI Taxonomy" id="1520893"/>
    <lineage>
        <taxon>Bacteria</taxon>
        <taxon>Pseudomonadati</taxon>
        <taxon>Bacteroidota</taxon>
        <taxon>Flavobacteriia</taxon>
        <taxon>Flavobacteriales</taxon>
        <taxon>Flavobacteriaceae</taxon>
        <taxon>Mesoflavibacter</taxon>
    </lineage>
</organism>
<proteinExistence type="predicted"/>
<evidence type="ECO:0000313" key="2">
    <source>
        <dbReference type="Proteomes" id="UP000238430"/>
    </source>
</evidence>
<dbReference type="EMBL" id="PXOT01000024">
    <property type="protein sequence ID" value="PSG89370.1"/>
    <property type="molecule type" value="Genomic_DNA"/>
</dbReference>
<dbReference type="Gene3D" id="3.30.530.20">
    <property type="match status" value="1"/>
</dbReference>
<keyword evidence="2" id="KW-1185">Reference proteome</keyword>
<dbReference type="AlphaFoldDB" id="A0A2T1NB66"/>